<protein>
    <submittedName>
        <fullName evidence="2">Outer membrane lipoprotein-sorting protein</fullName>
    </submittedName>
</protein>
<dbReference type="InterPro" id="IPR052944">
    <property type="entry name" value="Sporulation_related"/>
</dbReference>
<dbReference type="PROSITE" id="PS51257">
    <property type="entry name" value="PROKAR_LIPOPROTEIN"/>
    <property type="match status" value="1"/>
</dbReference>
<keyword evidence="2" id="KW-0449">Lipoprotein</keyword>
<dbReference type="Gene3D" id="2.50.20.10">
    <property type="entry name" value="Lipoprotein localisation LolA/LolB/LppX"/>
    <property type="match status" value="1"/>
</dbReference>
<dbReference type="EMBL" id="CP019980">
    <property type="protein sequence ID" value="AVK97209.1"/>
    <property type="molecule type" value="Genomic_DNA"/>
</dbReference>
<dbReference type="PANTHER" id="PTHR37507:SF2">
    <property type="entry name" value="SPORULATION PROTEIN YDCC"/>
    <property type="match status" value="1"/>
</dbReference>
<gene>
    <name evidence="1" type="ORF">LS41612_13520</name>
    <name evidence="2" type="ORF">NCTC10338_01995</name>
</gene>
<dbReference type="GeneID" id="48277214"/>
<dbReference type="Pfam" id="PF03548">
    <property type="entry name" value="LolA"/>
    <property type="match status" value="1"/>
</dbReference>
<reference evidence="2 4" key="2">
    <citation type="submission" date="2018-06" db="EMBL/GenBank/DDBJ databases">
        <authorList>
            <consortium name="Pathogen Informatics"/>
            <person name="Doyle S."/>
        </authorList>
    </citation>
    <scope>NUCLEOTIDE SEQUENCE [LARGE SCALE GENOMIC DNA]</scope>
    <source>
        <strain evidence="2 4">NCTC10338</strain>
    </source>
</reference>
<dbReference type="InterPro" id="IPR029046">
    <property type="entry name" value="LolA/LolB/LppX"/>
</dbReference>
<organism evidence="1 3">
    <name type="scientific">Lysinibacillus sphaericus</name>
    <name type="common">Bacillus sphaericus</name>
    <dbReference type="NCBI Taxonomy" id="1421"/>
    <lineage>
        <taxon>Bacteria</taxon>
        <taxon>Bacillati</taxon>
        <taxon>Bacillota</taxon>
        <taxon>Bacilli</taxon>
        <taxon>Bacillales</taxon>
        <taxon>Bacillaceae</taxon>
        <taxon>Lysinibacillus</taxon>
    </lineage>
</organism>
<evidence type="ECO:0000313" key="4">
    <source>
        <dbReference type="Proteomes" id="UP000255295"/>
    </source>
</evidence>
<dbReference type="Proteomes" id="UP000238825">
    <property type="component" value="Chromosome"/>
</dbReference>
<accession>A0A2S0K1M5</accession>
<dbReference type="SUPFAM" id="SSF89392">
    <property type="entry name" value="Prokaryotic lipoproteins and lipoprotein localization factors"/>
    <property type="match status" value="1"/>
</dbReference>
<evidence type="ECO:0000313" key="3">
    <source>
        <dbReference type="Proteomes" id="UP000238825"/>
    </source>
</evidence>
<sequence length="354" mass="39761">MNWKQTIRVGGLITLMTLSLVGCNSETSYSPQEIIDQSLQETQELASYYGEYTLDIDESGVANVKEWMKDGKRRIEMSVDGDHVIAVNDGKQIISYSKKENKATIISFENGELGDFMGQSAKDSAQVLLNLVKDSHDITIAGEESIAGRDTYHITAKAQKKNTLLGDVEVWIDKKTWLTLKTITTNAGNVTTQEYSKLDVNKKMEDKLFTFDIPKDATVEKIDPQNQTSTATIEEVKEQLGNFLMVPEVNGLSISSIVDMKVKERPEFSFEFEKDDQPAFSVSVLKEASNEEFGNLGNEEEIQVRGKKGTCMDLGELFVISWSEDGYQYNIISENPEFTKEEILAYAEEMTNVQ</sequence>
<evidence type="ECO:0000313" key="2">
    <source>
        <dbReference type="EMBL" id="SUV16908.1"/>
    </source>
</evidence>
<dbReference type="PANTHER" id="PTHR37507">
    <property type="entry name" value="SPORULATION PROTEIN YDCC"/>
    <property type="match status" value="1"/>
</dbReference>
<dbReference type="EMBL" id="UFSZ01000001">
    <property type="protein sequence ID" value="SUV16908.1"/>
    <property type="molecule type" value="Genomic_DNA"/>
</dbReference>
<dbReference type="RefSeq" id="WP_024363627.1">
    <property type="nucleotide sequence ID" value="NZ_BJNS01000001.1"/>
</dbReference>
<dbReference type="AlphaFoldDB" id="A0A2S0K1M5"/>
<reference evidence="1 3" key="1">
    <citation type="submission" date="2017-03" db="EMBL/GenBank/DDBJ databases">
        <title>The whole genome sequencing and assembly of Lysinibacillus sphaericus DSM 28T strain.</title>
        <authorList>
            <person name="Lee Y.-J."/>
            <person name="Yi H."/>
            <person name="Bahn Y.-S."/>
            <person name="Kim J.F."/>
            <person name="Lee D.-W."/>
        </authorList>
    </citation>
    <scope>NUCLEOTIDE SEQUENCE [LARGE SCALE GENOMIC DNA]</scope>
    <source>
        <strain evidence="1 3">DSM 28</strain>
    </source>
</reference>
<proteinExistence type="predicted"/>
<evidence type="ECO:0000313" key="1">
    <source>
        <dbReference type="EMBL" id="AVK97209.1"/>
    </source>
</evidence>
<dbReference type="Proteomes" id="UP000255295">
    <property type="component" value="Unassembled WGS sequence"/>
</dbReference>
<dbReference type="InterPro" id="IPR004564">
    <property type="entry name" value="OM_lipoprot_carrier_LolA-like"/>
</dbReference>
<name>A0A2S0K1M5_LYSSH</name>